<proteinExistence type="predicted"/>
<dbReference type="Gene3D" id="3.30.1340.30">
    <property type="match status" value="1"/>
</dbReference>
<dbReference type="PROSITE" id="PS51257">
    <property type="entry name" value="PROKAR_LIPOPROTEIN"/>
    <property type="match status" value="1"/>
</dbReference>
<evidence type="ECO:0000256" key="1">
    <source>
        <dbReference type="SAM" id="SignalP"/>
    </source>
</evidence>
<organism evidence="3 4">
    <name type="scientific">Rubricella aquisinus</name>
    <dbReference type="NCBI Taxonomy" id="2028108"/>
    <lineage>
        <taxon>Bacteria</taxon>
        <taxon>Pseudomonadati</taxon>
        <taxon>Pseudomonadota</taxon>
        <taxon>Alphaproteobacteria</taxon>
        <taxon>Rhodobacterales</taxon>
        <taxon>Paracoccaceae</taxon>
        <taxon>Rubricella</taxon>
    </lineage>
</organism>
<evidence type="ECO:0000313" key="3">
    <source>
        <dbReference type="EMBL" id="MBB5514315.1"/>
    </source>
</evidence>
<dbReference type="RefSeq" id="WP_184007766.1">
    <property type="nucleotide sequence ID" value="NZ_JACIJS010000001.1"/>
</dbReference>
<accession>A0A840WXA8</accession>
<reference evidence="3 4" key="1">
    <citation type="submission" date="2020-08" db="EMBL/GenBank/DDBJ databases">
        <title>Genomic Encyclopedia of Type Strains, Phase IV (KMG-IV): sequencing the most valuable type-strain genomes for metagenomic binning, comparative biology and taxonomic classification.</title>
        <authorList>
            <person name="Goeker M."/>
        </authorList>
    </citation>
    <scope>NUCLEOTIDE SEQUENCE [LARGE SCALE GENOMIC DNA]</scope>
    <source>
        <strain evidence="3 4">DSM 103377</strain>
    </source>
</reference>
<name>A0A840WXA8_9RHOB</name>
<dbReference type="InterPro" id="IPR051686">
    <property type="entry name" value="Lipoprotein_DolP"/>
</dbReference>
<keyword evidence="4" id="KW-1185">Reference proteome</keyword>
<dbReference type="Proteomes" id="UP000553766">
    <property type="component" value="Unassembled WGS sequence"/>
</dbReference>
<feature type="signal peptide" evidence="1">
    <location>
        <begin position="1"/>
        <end position="22"/>
    </location>
</feature>
<feature type="domain" description="BON" evidence="2">
    <location>
        <begin position="119"/>
        <end position="187"/>
    </location>
</feature>
<sequence length="201" mass="21021">MKSIFLTGALIAVTACGPVAIAGVTAAGVSDNQLRSTEEALSDTQINLRLDAQLVAADNPNVAGVQTRVNEGRVLLLGTVPRPADAIEAETIAWSIPGVRAVVNEIEPGGTRSTGTVLRDVGIANSARFRLVNTEGIDPINYTVTVVNGVLHLNGLAPDAAELQRVTTAMSTVSGVEQVVSHVLLIDDPRRLRTESPAISR</sequence>
<dbReference type="PANTHER" id="PTHR34606:SF15">
    <property type="entry name" value="BON DOMAIN-CONTAINING PROTEIN"/>
    <property type="match status" value="1"/>
</dbReference>
<dbReference type="Pfam" id="PF04972">
    <property type="entry name" value="BON"/>
    <property type="match status" value="2"/>
</dbReference>
<comment type="caution">
    <text evidence="3">The sequence shown here is derived from an EMBL/GenBank/DDBJ whole genome shotgun (WGS) entry which is preliminary data.</text>
</comment>
<protein>
    <submittedName>
        <fullName evidence="3">Osmotically-inducible protein OsmY</fullName>
    </submittedName>
</protein>
<evidence type="ECO:0000259" key="2">
    <source>
        <dbReference type="PROSITE" id="PS50914"/>
    </source>
</evidence>
<gene>
    <name evidence="3" type="ORF">FHS89_000313</name>
</gene>
<dbReference type="InterPro" id="IPR007055">
    <property type="entry name" value="BON_dom"/>
</dbReference>
<dbReference type="EMBL" id="JACIJS010000001">
    <property type="protein sequence ID" value="MBB5514315.1"/>
    <property type="molecule type" value="Genomic_DNA"/>
</dbReference>
<dbReference type="PANTHER" id="PTHR34606">
    <property type="entry name" value="BON DOMAIN-CONTAINING PROTEIN"/>
    <property type="match status" value="1"/>
</dbReference>
<keyword evidence="1" id="KW-0732">Signal</keyword>
<feature type="chain" id="PRO_5032407192" evidence="1">
    <location>
        <begin position="23"/>
        <end position="201"/>
    </location>
</feature>
<dbReference type="AlphaFoldDB" id="A0A840WXA8"/>
<feature type="domain" description="BON" evidence="2">
    <location>
        <begin position="42"/>
        <end position="110"/>
    </location>
</feature>
<evidence type="ECO:0000313" key="4">
    <source>
        <dbReference type="Proteomes" id="UP000553766"/>
    </source>
</evidence>
<dbReference type="PROSITE" id="PS50914">
    <property type="entry name" value="BON"/>
    <property type="match status" value="2"/>
</dbReference>